<keyword evidence="3" id="KW-1185">Reference proteome</keyword>
<comment type="caution">
    <text evidence="2">The sequence shown here is derived from an EMBL/GenBank/DDBJ whole genome shotgun (WGS) entry which is preliminary data.</text>
</comment>
<organism evidence="2 3">
    <name type="scientific">Araneus ventricosus</name>
    <name type="common">Orbweaver spider</name>
    <name type="synonym">Epeira ventricosa</name>
    <dbReference type="NCBI Taxonomy" id="182803"/>
    <lineage>
        <taxon>Eukaryota</taxon>
        <taxon>Metazoa</taxon>
        <taxon>Ecdysozoa</taxon>
        <taxon>Arthropoda</taxon>
        <taxon>Chelicerata</taxon>
        <taxon>Arachnida</taxon>
        <taxon>Araneae</taxon>
        <taxon>Araneomorphae</taxon>
        <taxon>Entelegynae</taxon>
        <taxon>Araneoidea</taxon>
        <taxon>Araneidae</taxon>
        <taxon>Araneus</taxon>
    </lineage>
</organism>
<accession>A0A4Y2J646</accession>
<protein>
    <submittedName>
        <fullName evidence="2">Uncharacterized protein</fullName>
    </submittedName>
</protein>
<evidence type="ECO:0000313" key="3">
    <source>
        <dbReference type="Proteomes" id="UP000499080"/>
    </source>
</evidence>
<dbReference type="Proteomes" id="UP000499080">
    <property type="component" value="Unassembled WGS sequence"/>
</dbReference>
<dbReference type="EMBL" id="BGPR01003234">
    <property type="protein sequence ID" value="GBM85440.1"/>
    <property type="molecule type" value="Genomic_DNA"/>
</dbReference>
<reference evidence="2 3" key="1">
    <citation type="journal article" date="2019" name="Sci. Rep.">
        <title>Orb-weaving spider Araneus ventricosus genome elucidates the spidroin gene catalogue.</title>
        <authorList>
            <person name="Kono N."/>
            <person name="Nakamura H."/>
            <person name="Ohtoshi R."/>
            <person name="Moran D.A.P."/>
            <person name="Shinohara A."/>
            <person name="Yoshida Y."/>
            <person name="Fujiwara M."/>
            <person name="Mori M."/>
            <person name="Tomita M."/>
            <person name="Arakawa K."/>
        </authorList>
    </citation>
    <scope>NUCLEOTIDE SEQUENCE [LARGE SCALE GENOMIC DNA]</scope>
</reference>
<name>A0A4Y2J646_ARAVE</name>
<evidence type="ECO:0000256" key="1">
    <source>
        <dbReference type="SAM" id="MobiDB-lite"/>
    </source>
</evidence>
<dbReference type="AlphaFoldDB" id="A0A4Y2J646"/>
<sequence>MTKKSNVTENYTRASEQSELAPSSPPHGQHHRPPSASTGMPRRRLLNPMTPDILITDLLLVLRLTELRRQFFRINAYRTIDFGYRIDWTRSGEGRTCSQIEESQQFSRFGVPRFNLSFCVKRFNTFSHVPVRQKHDETTSIFVKRFFSPTRVSAEIPLFSHHPAAAFAKPLCQTEENRKNRRSLHAWNLSSAFYIKDSEISICFRLLKFKVSACV</sequence>
<feature type="region of interest" description="Disordered" evidence="1">
    <location>
        <begin position="1"/>
        <end position="44"/>
    </location>
</feature>
<gene>
    <name evidence="2" type="ORF">AVEN_133970_1</name>
</gene>
<evidence type="ECO:0000313" key="2">
    <source>
        <dbReference type="EMBL" id="GBM85440.1"/>
    </source>
</evidence>
<proteinExistence type="predicted"/>
<feature type="compositionally biased region" description="Polar residues" evidence="1">
    <location>
        <begin position="1"/>
        <end position="21"/>
    </location>
</feature>